<evidence type="ECO:0000313" key="8">
    <source>
        <dbReference type="EMBL" id="NEE01574.1"/>
    </source>
</evidence>
<evidence type="ECO:0000256" key="6">
    <source>
        <dbReference type="SAM" id="MobiDB-lite"/>
    </source>
</evidence>
<evidence type="ECO:0000256" key="3">
    <source>
        <dbReference type="ARBA" id="ARBA00012733"/>
    </source>
</evidence>
<evidence type="ECO:0000256" key="2">
    <source>
        <dbReference type="ARBA" id="ARBA00009348"/>
    </source>
</evidence>
<dbReference type="SUPFAM" id="SSF49899">
    <property type="entry name" value="Concanavalin A-like lectins/glucanases"/>
    <property type="match status" value="1"/>
</dbReference>
<accession>A0A6L9SAB2</accession>
<organism evidence="8 9">
    <name type="scientific">Phytoactinopolyspora halotolerans</name>
    <dbReference type="NCBI Taxonomy" id="1981512"/>
    <lineage>
        <taxon>Bacteria</taxon>
        <taxon>Bacillati</taxon>
        <taxon>Actinomycetota</taxon>
        <taxon>Actinomycetes</taxon>
        <taxon>Jiangellales</taxon>
        <taxon>Jiangellaceae</taxon>
        <taxon>Phytoactinopolyspora</taxon>
    </lineage>
</organism>
<dbReference type="Gene3D" id="2.60.120.200">
    <property type="match status" value="1"/>
</dbReference>
<dbReference type="GO" id="GO:0006689">
    <property type="term" value="P:ganglioside catabolic process"/>
    <property type="evidence" value="ECO:0007669"/>
    <property type="project" value="TreeGrafter"/>
</dbReference>
<dbReference type="EMBL" id="JAAGOA010000010">
    <property type="protein sequence ID" value="NEE01574.1"/>
    <property type="molecule type" value="Genomic_DNA"/>
</dbReference>
<reference evidence="8 9" key="1">
    <citation type="submission" date="2020-02" db="EMBL/GenBank/DDBJ databases">
        <authorList>
            <person name="Li X.-J."/>
            <person name="Han X.-M."/>
        </authorList>
    </citation>
    <scope>NUCLEOTIDE SEQUENCE [LARGE SCALE GENOMIC DNA]</scope>
    <source>
        <strain evidence="8 9">CCTCC AB 2017055</strain>
    </source>
</reference>
<comment type="similarity">
    <text evidence="2">Belongs to the glycosyl hydrolase 33 family.</text>
</comment>
<comment type="catalytic activity">
    <reaction evidence="1">
        <text>Hydrolysis of alpha-(2-&gt;3)-, alpha-(2-&gt;6)-, alpha-(2-&gt;8)- glycosidic linkages of terminal sialic acid residues in oligosaccharides, glycoproteins, glycolipids, colominic acid and synthetic substrates.</text>
        <dbReference type="EC" id="3.2.1.18"/>
    </reaction>
</comment>
<dbReference type="SMART" id="SM00560">
    <property type="entry name" value="LamGL"/>
    <property type="match status" value="1"/>
</dbReference>
<dbReference type="InterPro" id="IPR006558">
    <property type="entry name" value="LamG-like"/>
</dbReference>
<dbReference type="GO" id="GO:0016020">
    <property type="term" value="C:membrane"/>
    <property type="evidence" value="ECO:0007669"/>
    <property type="project" value="TreeGrafter"/>
</dbReference>
<dbReference type="InterPro" id="IPR011040">
    <property type="entry name" value="Sialidase"/>
</dbReference>
<sequence>MLVTAVTSSGLAAGAAGVGPSEAAPGAGPSVAADQAVAGSPGTHSTVFERGADGYHTFRIPAVVEAADGTLLAFAEGRVDNPSDDGDIDLVLKRSADGGRSWGPLQVVADDGPNKWGNPVPIVDEATGRIILNTTRTGGDVTGADVRCGRADAEQTRRSFIQYSDDHGTTWSEPEEITADVRPDDWRHFVGGPGHGIQLAEGEHAGRLVIPGNHGAAPPPDSGRECSDGTDAGGHALYSDDGGATWHLGAVDRPGDGVLVPNESAAVERADGTIYFSARDQGTSPGQRLDTTSADGGASFAGPYDPVTGVVTSKVQGSLLRLAAGGGVQDRILLATPGHATARENLTLWSSFDGGDTWRPSLQVYDGPSGYSDLADLGGQPGNRVVGVLFENGERFHDESALPYHHRISFARVPERQLGRPGRPQLTTPDVSGHGNDGHLSGDPERIDGVTGSGLALEGDYIELPLNDELAFGAGTFTAAAWFRTEYRGSQAIMWAHSTGSEPKWWIRLEPGQDRIRTLIDTDQDDRFLVATGDLADGEWHHVAITRDDDGLAFYLDGELADSSGPVPGSVSAEARTGLRIGARVDGINNPLIGSVDEVWLFDQALTADEVATLVADNDAPQGPAVAHLPLERLYR</sequence>
<evidence type="ECO:0000259" key="7">
    <source>
        <dbReference type="SMART" id="SM00560"/>
    </source>
</evidence>
<dbReference type="InterPro" id="IPR026856">
    <property type="entry name" value="Sialidase_fam"/>
</dbReference>
<dbReference type="InterPro" id="IPR036278">
    <property type="entry name" value="Sialidase_sf"/>
</dbReference>
<dbReference type="GO" id="GO:0009313">
    <property type="term" value="P:oligosaccharide catabolic process"/>
    <property type="evidence" value="ECO:0007669"/>
    <property type="project" value="TreeGrafter"/>
</dbReference>
<proteinExistence type="inferred from homology"/>
<feature type="region of interest" description="Disordered" evidence="6">
    <location>
        <begin position="1"/>
        <end position="45"/>
    </location>
</feature>
<dbReference type="Pfam" id="PF13088">
    <property type="entry name" value="BNR_2"/>
    <property type="match status" value="1"/>
</dbReference>
<dbReference type="SUPFAM" id="SSF50939">
    <property type="entry name" value="Sialidases"/>
    <property type="match status" value="1"/>
</dbReference>
<dbReference type="EC" id="3.2.1.18" evidence="3"/>
<dbReference type="GO" id="GO:0004308">
    <property type="term" value="F:exo-alpha-sialidase activity"/>
    <property type="evidence" value="ECO:0007669"/>
    <property type="project" value="UniProtKB-EC"/>
</dbReference>
<comment type="caution">
    <text evidence="8">The sequence shown here is derived from an EMBL/GenBank/DDBJ whole genome shotgun (WGS) entry which is preliminary data.</text>
</comment>
<feature type="compositionally biased region" description="Low complexity" evidence="6">
    <location>
        <begin position="1"/>
        <end position="19"/>
    </location>
</feature>
<evidence type="ECO:0000256" key="4">
    <source>
        <dbReference type="ARBA" id="ARBA00022729"/>
    </source>
</evidence>
<dbReference type="GO" id="GO:0005737">
    <property type="term" value="C:cytoplasm"/>
    <property type="evidence" value="ECO:0007669"/>
    <property type="project" value="TreeGrafter"/>
</dbReference>
<evidence type="ECO:0000256" key="5">
    <source>
        <dbReference type="ARBA" id="ARBA00023157"/>
    </source>
</evidence>
<evidence type="ECO:0000256" key="1">
    <source>
        <dbReference type="ARBA" id="ARBA00000427"/>
    </source>
</evidence>
<dbReference type="AlphaFoldDB" id="A0A6L9SAB2"/>
<dbReference type="PANTHER" id="PTHR10628">
    <property type="entry name" value="SIALIDASE"/>
    <property type="match status" value="1"/>
</dbReference>
<feature type="domain" description="LamG-like jellyroll fold" evidence="7">
    <location>
        <begin position="475"/>
        <end position="609"/>
    </location>
</feature>
<gene>
    <name evidence="8" type="ORF">G1H10_15485</name>
</gene>
<dbReference type="CDD" id="cd15482">
    <property type="entry name" value="Sialidase_non-viral"/>
    <property type="match status" value="1"/>
</dbReference>
<dbReference type="PANTHER" id="PTHR10628:SF30">
    <property type="entry name" value="EXO-ALPHA-SIALIDASE"/>
    <property type="match status" value="1"/>
</dbReference>
<dbReference type="Gene3D" id="2.120.10.10">
    <property type="match status" value="1"/>
</dbReference>
<keyword evidence="5" id="KW-1015">Disulfide bond</keyword>
<protein>
    <recommendedName>
        <fullName evidence="3">exo-alpha-sialidase</fullName>
        <ecNumber evidence="3">3.2.1.18</ecNumber>
    </recommendedName>
</protein>
<dbReference type="Proteomes" id="UP000475214">
    <property type="component" value="Unassembled WGS sequence"/>
</dbReference>
<feature type="region of interest" description="Disordered" evidence="6">
    <location>
        <begin position="418"/>
        <end position="444"/>
    </location>
</feature>
<keyword evidence="4" id="KW-0732">Signal</keyword>
<dbReference type="InterPro" id="IPR013320">
    <property type="entry name" value="ConA-like_dom_sf"/>
</dbReference>
<keyword evidence="9" id="KW-1185">Reference proteome</keyword>
<dbReference type="Pfam" id="PF13385">
    <property type="entry name" value="Laminin_G_3"/>
    <property type="match status" value="1"/>
</dbReference>
<name>A0A6L9SAB2_9ACTN</name>
<evidence type="ECO:0000313" key="9">
    <source>
        <dbReference type="Proteomes" id="UP000475214"/>
    </source>
</evidence>